<evidence type="ECO:0000313" key="2">
    <source>
        <dbReference type="EMBL" id="KHN74623.1"/>
    </source>
</evidence>
<dbReference type="Proteomes" id="UP000031036">
    <property type="component" value="Unassembled WGS sequence"/>
</dbReference>
<dbReference type="Pfam" id="PF04727">
    <property type="entry name" value="ELMO_CED12"/>
    <property type="match status" value="1"/>
</dbReference>
<evidence type="ECO:0000313" key="3">
    <source>
        <dbReference type="Proteomes" id="UP000031036"/>
    </source>
</evidence>
<dbReference type="PANTHER" id="PTHR12771">
    <property type="entry name" value="ENGULFMENT AND CELL MOTILITY"/>
    <property type="match status" value="1"/>
</dbReference>
<dbReference type="OMA" id="WMKWILR"/>
<accession>A0A0B2UYQ1</accession>
<comment type="caution">
    <text evidence="2">The sequence shown here is derived from an EMBL/GenBank/DDBJ whole genome shotgun (WGS) entry which is preliminary data.</text>
</comment>
<evidence type="ECO:0000259" key="1">
    <source>
        <dbReference type="PROSITE" id="PS51335"/>
    </source>
</evidence>
<dbReference type="PANTHER" id="PTHR12771:SF51">
    <property type="entry name" value="LD01482P"/>
    <property type="match status" value="1"/>
</dbReference>
<dbReference type="EMBL" id="JPKZ01002891">
    <property type="protein sequence ID" value="KHN74623.1"/>
    <property type="molecule type" value="Genomic_DNA"/>
</dbReference>
<dbReference type="AlphaFoldDB" id="A0A0B2UYQ1"/>
<name>A0A0B2UYQ1_TOXCA</name>
<keyword evidence="3" id="KW-1185">Reference proteome</keyword>
<dbReference type="InterPro" id="IPR006816">
    <property type="entry name" value="ELMO_dom"/>
</dbReference>
<gene>
    <name evidence="2" type="primary">Elmod2</name>
    <name evidence="2" type="ORF">Tcan_07045</name>
</gene>
<dbReference type="STRING" id="6265.A0A0B2UYQ1"/>
<proteinExistence type="predicted"/>
<organism evidence="2 3">
    <name type="scientific">Toxocara canis</name>
    <name type="common">Canine roundworm</name>
    <dbReference type="NCBI Taxonomy" id="6265"/>
    <lineage>
        <taxon>Eukaryota</taxon>
        <taxon>Metazoa</taxon>
        <taxon>Ecdysozoa</taxon>
        <taxon>Nematoda</taxon>
        <taxon>Chromadorea</taxon>
        <taxon>Rhabditida</taxon>
        <taxon>Spirurina</taxon>
        <taxon>Ascaridomorpha</taxon>
        <taxon>Ascaridoidea</taxon>
        <taxon>Toxocaridae</taxon>
        <taxon>Toxocara</taxon>
    </lineage>
</organism>
<protein>
    <submittedName>
        <fullName evidence="2">ELMO domain-containing protein 2</fullName>
    </submittedName>
</protein>
<dbReference type="GO" id="GO:0005096">
    <property type="term" value="F:GTPase activator activity"/>
    <property type="evidence" value="ECO:0007669"/>
    <property type="project" value="TreeGrafter"/>
</dbReference>
<sequence>MFVLTGKSELERILSREPKYPAEITLGVERLIEDGQLPELCDDWTEDEEPDLADRVLKDNMCYCDKRSAKMGETLRKALAQIRGYRELCALVEARRLEKYDAENAHHEKRLLKLWDILMPDEKLINRVTKQWQKIGFQGDDPATDFRGMGVLSLDQLIFFAQYDVANAREVLSLCTNAEHELPMATAGITFTSMARNLLHKGIFKIHFYNTVAGAPSMDSFHRIYCHIFKLFYKFWVHREPTSIMEFSFIKNDFEEKLIESLTVESANLHKVDVNELFS</sequence>
<reference evidence="2 3" key="1">
    <citation type="submission" date="2014-11" db="EMBL/GenBank/DDBJ databases">
        <title>Genetic blueprint of the zoonotic pathogen Toxocara canis.</title>
        <authorList>
            <person name="Zhu X.-Q."/>
            <person name="Korhonen P.K."/>
            <person name="Cai H."/>
            <person name="Young N.D."/>
            <person name="Nejsum P."/>
            <person name="von Samson-Himmelstjerna G."/>
            <person name="Boag P.R."/>
            <person name="Tan P."/>
            <person name="Li Q."/>
            <person name="Min J."/>
            <person name="Yang Y."/>
            <person name="Wang X."/>
            <person name="Fang X."/>
            <person name="Hall R.S."/>
            <person name="Hofmann A."/>
            <person name="Sternberg P.W."/>
            <person name="Jex A.R."/>
            <person name="Gasser R.B."/>
        </authorList>
    </citation>
    <scope>NUCLEOTIDE SEQUENCE [LARGE SCALE GENOMIC DNA]</scope>
    <source>
        <strain evidence="2">PN_DK_2014</strain>
    </source>
</reference>
<feature type="domain" description="ELMO" evidence="1">
    <location>
        <begin position="106"/>
        <end position="262"/>
    </location>
</feature>
<dbReference type="PROSITE" id="PS51335">
    <property type="entry name" value="ELMO"/>
    <property type="match status" value="1"/>
</dbReference>
<dbReference type="OrthoDB" id="67155at2759"/>
<dbReference type="InterPro" id="IPR050868">
    <property type="entry name" value="ELMO_domain-containing"/>
</dbReference>